<feature type="transmembrane region" description="Helical" evidence="1">
    <location>
        <begin position="49"/>
        <end position="71"/>
    </location>
</feature>
<feature type="transmembrane region" description="Helical" evidence="1">
    <location>
        <begin position="141"/>
        <end position="162"/>
    </location>
</feature>
<evidence type="ECO:0000256" key="1">
    <source>
        <dbReference type="SAM" id="Phobius"/>
    </source>
</evidence>
<evidence type="ECO:0000313" key="4">
    <source>
        <dbReference type="Proteomes" id="UP001199816"/>
    </source>
</evidence>
<protein>
    <submittedName>
        <fullName evidence="3">Acyltransferase</fullName>
    </submittedName>
</protein>
<reference evidence="3 4" key="1">
    <citation type="submission" date="2021-11" db="EMBL/GenBank/DDBJ databases">
        <title>Genomic of Niabella pedocola.</title>
        <authorList>
            <person name="Wu T."/>
        </authorList>
    </citation>
    <scope>NUCLEOTIDE SEQUENCE [LARGE SCALE GENOMIC DNA]</scope>
    <source>
        <strain evidence="3 4">JCM 31011</strain>
    </source>
</reference>
<feature type="transmembrane region" description="Helical" evidence="1">
    <location>
        <begin position="174"/>
        <end position="199"/>
    </location>
</feature>
<dbReference type="RefSeq" id="WP_231004422.1">
    <property type="nucleotide sequence ID" value="NZ_JAJNEC010000005.1"/>
</dbReference>
<dbReference type="GO" id="GO:0016746">
    <property type="term" value="F:acyltransferase activity"/>
    <property type="evidence" value="ECO:0007669"/>
    <property type="project" value="UniProtKB-KW"/>
</dbReference>
<gene>
    <name evidence="3" type="ORF">LQ567_10300</name>
</gene>
<dbReference type="PANTHER" id="PTHR23028:SF53">
    <property type="entry name" value="ACYL_TRANSF_3 DOMAIN-CONTAINING PROTEIN"/>
    <property type="match status" value="1"/>
</dbReference>
<accession>A0ABS8PPZ4</accession>
<dbReference type="EMBL" id="JAJNEC010000005">
    <property type="protein sequence ID" value="MCD2423155.1"/>
    <property type="molecule type" value="Genomic_DNA"/>
</dbReference>
<proteinExistence type="predicted"/>
<dbReference type="PANTHER" id="PTHR23028">
    <property type="entry name" value="ACETYLTRANSFERASE"/>
    <property type="match status" value="1"/>
</dbReference>
<organism evidence="3 4">
    <name type="scientific">Niabella pedocola</name>
    <dbReference type="NCBI Taxonomy" id="1752077"/>
    <lineage>
        <taxon>Bacteria</taxon>
        <taxon>Pseudomonadati</taxon>
        <taxon>Bacteroidota</taxon>
        <taxon>Chitinophagia</taxon>
        <taxon>Chitinophagales</taxon>
        <taxon>Chitinophagaceae</taxon>
        <taxon>Niabella</taxon>
    </lineage>
</organism>
<feature type="transmembrane region" description="Helical" evidence="1">
    <location>
        <begin position="21"/>
        <end position="37"/>
    </location>
</feature>
<feature type="transmembrane region" description="Helical" evidence="1">
    <location>
        <begin position="343"/>
        <end position="363"/>
    </location>
</feature>
<feature type="transmembrane region" description="Helical" evidence="1">
    <location>
        <begin position="275"/>
        <end position="298"/>
    </location>
</feature>
<keyword evidence="1" id="KW-1133">Transmembrane helix</keyword>
<feature type="transmembrane region" description="Helical" evidence="1">
    <location>
        <begin position="245"/>
        <end position="263"/>
    </location>
</feature>
<feature type="domain" description="Acyltransferase 3" evidence="2">
    <location>
        <begin position="16"/>
        <end position="359"/>
    </location>
</feature>
<comment type="caution">
    <text evidence="3">The sequence shown here is derived from an EMBL/GenBank/DDBJ whole genome shotgun (WGS) entry which is preliminary data.</text>
</comment>
<dbReference type="InterPro" id="IPR002656">
    <property type="entry name" value="Acyl_transf_3_dom"/>
</dbReference>
<feature type="transmembrane region" description="Helical" evidence="1">
    <location>
        <begin position="211"/>
        <end position="233"/>
    </location>
</feature>
<name>A0ABS8PPZ4_9BACT</name>
<keyword evidence="1" id="KW-0812">Transmembrane</keyword>
<keyword evidence="1" id="KW-0472">Membrane</keyword>
<keyword evidence="3" id="KW-0012">Acyltransferase</keyword>
<dbReference type="Proteomes" id="UP001199816">
    <property type="component" value="Unassembled WGS sequence"/>
</dbReference>
<feature type="transmembrane region" description="Helical" evidence="1">
    <location>
        <begin position="310"/>
        <end position="331"/>
    </location>
</feature>
<sequence>MRDKTGMATTASEKLYGLDHLRALAILLVFLFHYLGFNHPAWMNGVAEVGWTGVDLFFVLSGFLISGQLFGQLKKTGNIDVGAFFIKRFFRIIPPYLIVVALYFCVPFFREREALGPLWKFLTFTHNFGLDVIHRGTFSHAWSLCIEEQFYLTLPFILLLVHKHKSAAGFGFKLLFCLLLALTVVFRLLSWNIWVAPFINKDDFWLQWYKYIYYPTPTRLDSLLLGIGLAWVMHYRPRINSRIRLNGNLLFLSGLPFLTAAYFVCRSPYSFTATIWGFLLVAMGFTCWVAAAAAPSSFLFKKRLFITEQLASLSFAIYLSHKGVIHITQVLLEKAGWATDSNLTLLLAATNCILAGLLFRYLIERPCQQLRNAFLKRRERFSAAVEPAISAIPERDLLQ</sequence>
<keyword evidence="4" id="KW-1185">Reference proteome</keyword>
<dbReference type="Pfam" id="PF01757">
    <property type="entry name" value="Acyl_transf_3"/>
    <property type="match status" value="1"/>
</dbReference>
<evidence type="ECO:0000313" key="3">
    <source>
        <dbReference type="EMBL" id="MCD2423155.1"/>
    </source>
</evidence>
<evidence type="ECO:0000259" key="2">
    <source>
        <dbReference type="Pfam" id="PF01757"/>
    </source>
</evidence>
<dbReference type="InterPro" id="IPR050879">
    <property type="entry name" value="Acyltransferase_3"/>
</dbReference>
<feature type="transmembrane region" description="Helical" evidence="1">
    <location>
        <begin position="92"/>
        <end position="109"/>
    </location>
</feature>
<keyword evidence="3" id="KW-0808">Transferase</keyword>